<organism evidence="1 2">
    <name type="scientific">Echinicola pacifica</name>
    <dbReference type="NCBI Taxonomy" id="346377"/>
    <lineage>
        <taxon>Bacteria</taxon>
        <taxon>Pseudomonadati</taxon>
        <taxon>Bacteroidota</taxon>
        <taxon>Cytophagia</taxon>
        <taxon>Cytophagales</taxon>
        <taxon>Cyclobacteriaceae</taxon>
        <taxon>Echinicola</taxon>
    </lineage>
</organism>
<accession>A0A918UX18</accession>
<protein>
    <submittedName>
        <fullName evidence="1">Uncharacterized protein</fullName>
    </submittedName>
</protein>
<evidence type="ECO:0000313" key="2">
    <source>
        <dbReference type="Proteomes" id="UP000619457"/>
    </source>
</evidence>
<reference evidence="1" key="2">
    <citation type="submission" date="2020-09" db="EMBL/GenBank/DDBJ databases">
        <authorList>
            <person name="Sun Q."/>
            <person name="Kim S."/>
        </authorList>
    </citation>
    <scope>NUCLEOTIDE SEQUENCE</scope>
    <source>
        <strain evidence="1">KCTC 12368</strain>
    </source>
</reference>
<dbReference type="EMBL" id="BMWX01000008">
    <property type="protein sequence ID" value="GGZ39232.1"/>
    <property type="molecule type" value="Genomic_DNA"/>
</dbReference>
<gene>
    <name evidence="1" type="ORF">GCM10007049_35740</name>
</gene>
<comment type="caution">
    <text evidence="1">The sequence shown here is derived from an EMBL/GenBank/DDBJ whole genome shotgun (WGS) entry which is preliminary data.</text>
</comment>
<dbReference type="RefSeq" id="WP_018473927.1">
    <property type="nucleotide sequence ID" value="NZ_BMWX01000008.1"/>
</dbReference>
<reference evidence="1" key="1">
    <citation type="journal article" date="2014" name="Int. J. Syst. Evol. Microbiol.">
        <title>Complete genome sequence of Corynebacterium casei LMG S-19264T (=DSM 44701T), isolated from a smear-ripened cheese.</title>
        <authorList>
            <consortium name="US DOE Joint Genome Institute (JGI-PGF)"/>
            <person name="Walter F."/>
            <person name="Albersmeier A."/>
            <person name="Kalinowski J."/>
            <person name="Ruckert C."/>
        </authorList>
    </citation>
    <scope>NUCLEOTIDE SEQUENCE</scope>
    <source>
        <strain evidence="1">KCTC 12368</strain>
    </source>
</reference>
<dbReference type="AlphaFoldDB" id="A0A918UX18"/>
<keyword evidence="2" id="KW-1185">Reference proteome</keyword>
<name>A0A918UX18_9BACT</name>
<dbReference type="Proteomes" id="UP000619457">
    <property type="component" value="Unassembled WGS sequence"/>
</dbReference>
<evidence type="ECO:0000313" key="1">
    <source>
        <dbReference type="EMBL" id="GGZ39232.1"/>
    </source>
</evidence>
<proteinExistence type="predicted"/>
<sequence>MIKENENIESWEFNLFNAIKDVSDIKLQKKAWLGKHPVFVSSYSEVISVLYDDFDFERYIEYCNSSEKDDVFCQLLTDLDEMISKYEPLSTDEMTLTDPFWLKITEKAKEICSSDIVKRTLNK</sequence>